<organism evidence="2 3">
    <name type="scientific">Reinekea marina</name>
    <dbReference type="NCBI Taxonomy" id="1310421"/>
    <lineage>
        <taxon>Bacteria</taxon>
        <taxon>Pseudomonadati</taxon>
        <taxon>Pseudomonadota</taxon>
        <taxon>Gammaproteobacteria</taxon>
        <taxon>Oceanospirillales</taxon>
        <taxon>Saccharospirillaceae</taxon>
        <taxon>Reinekea</taxon>
    </lineage>
</organism>
<feature type="compositionally biased region" description="Basic residues" evidence="1">
    <location>
        <begin position="63"/>
        <end position="72"/>
    </location>
</feature>
<feature type="region of interest" description="Disordered" evidence="1">
    <location>
        <begin position="45"/>
        <end position="72"/>
    </location>
</feature>
<dbReference type="Proteomes" id="UP001595710">
    <property type="component" value="Unassembled WGS sequence"/>
</dbReference>
<reference evidence="3" key="1">
    <citation type="journal article" date="2019" name="Int. J. Syst. Evol. Microbiol.">
        <title>The Global Catalogue of Microorganisms (GCM) 10K type strain sequencing project: providing services to taxonomists for standard genome sequencing and annotation.</title>
        <authorList>
            <consortium name="The Broad Institute Genomics Platform"/>
            <consortium name="The Broad Institute Genome Sequencing Center for Infectious Disease"/>
            <person name="Wu L."/>
            <person name="Ma J."/>
        </authorList>
    </citation>
    <scope>NUCLEOTIDE SEQUENCE [LARGE SCALE GENOMIC DNA]</scope>
    <source>
        <strain evidence="3">CECT 8288</strain>
    </source>
</reference>
<evidence type="ECO:0000256" key="1">
    <source>
        <dbReference type="SAM" id="MobiDB-lite"/>
    </source>
</evidence>
<dbReference type="RefSeq" id="WP_377362199.1">
    <property type="nucleotide sequence ID" value="NZ_JBHRYN010000006.1"/>
</dbReference>
<name>A0ABV7WN77_9GAMM</name>
<accession>A0ABV7WN77</accession>
<feature type="compositionally biased region" description="Polar residues" evidence="1">
    <location>
        <begin position="45"/>
        <end position="54"/>
    </location>
</feature>
<proteinExistence type="predicted"/>
<dbReference type="EMBL" id="JBHRYN010000006">
    <property type="protein sequence ID" value="MFC3700656.1"/>
    <property type="molecule type" value="Genomic_DNA"/>
</dbReference>
<sequence>MTKYAHHLQLNCQDQTSCGLADTHCSQFQSACPVAQVAYSSQLPRFKNSSTPYNRNPLPGFNKRAKHPPKAS</sequence>
<protein>
    <submittedName>
        <fullName evidence="2">Uncharacterized protein</fullName>
    </submittedName>
</protein>
<keyword evidence="3" id="KW-1185">Reference proteome</keyword>
<evidence type="ECO:0000313" key="2">
    <source>
        <dbReference type="EMBL" id="MFC3700656.1"/>
    </source>
</evidence>
<evidence type="ECO:0000313" key="3">
    <source>
        <dbReference type="Proteomes" id="UP001595710"/>
    </source>
</evidence>
<gene>
    <name evidence="2" type="ORF">ACFOND_03310</name>
</gene>
<comment type="caution">
    <text evidence="2">The sequence shown here is derived from an EMBL/GenBank/DDBJ whole genome shotgun (WGS) entry which is preliminary data.</text>
</comment>